<dbReference type="EMBL" id="CP029494">
    <property type="protein sequence ID" value="AWN23737.1"/>
    <property type="molecule type" value="Genomic_DNA"/>
</dbReference>
<reference evidence="2 3" key="1">
    <citation type="submission" date="2018-05" db="EMBL/GenBank/DDBJ databases">
        <title>Complete Genome Sequence of Deinococcus sp. strain 17bor-2.</title>
        <authorList>
            <person name="Srinivasan S."/>
        </authorList>
    </citation>
    <scope>NUCLEOTIDE SEQUENCE [LARGE SCALE GENOMIC DNA]</scope>
    <source>
        <strain evidence="2 3">17bor-2</strain>
    </source>
</reference>
<sequence length="158" mass="17997">MANNHSRGDEFNHLEELKKLTHTYKLKNVKFIGPLYGSDKRDAFAAASLFILPSYSEGAPMVILEALGAGVPVITTQASPWHDLATYRCGYWTGINVEEIQRALTNAFNLTESELKEMGQRGRSLVGKYYTWENSSEMIIQFYKWLKGEITERPIFVK</sequence>
<dbReference type="OrthoDB" id="9806653at2"/>
<protein>
    <recommendedName>
        <fullName evidence="1">Glycosyl transferase family 1 domain-containing protein</fullName>
    </recommendedName>
</protein>
<dbReference type="Pfam" id="PF00534">
    <property type="entry name" value="Glycos_transf_1"/>
    <property type="match status" value="1"/>
</dbReference>
<dbReference type="Proteomes" id="UP000245368">
    <property type="component" value="Chromosome"/>
</dbReference>
<keyword evidence="3" id="KW-1185">Reference proteome</keyword>
<name>A0A2Z3JEW5_9DEIO</name>
<proteinExistence type="predicted"/>
<dbReference type="GO" id="GO:0016757">
    <property type="term" value="F:glycosyltransferase activity"/>
    <property type="evidence" value="ECO:0007669"/>
    <property type="project" value="InterPro"/>
</dbReference>
<organism evidence="2 3">
    <name type="scientific">Deinococcus irradiatisoli</name>
    <dbReference type="NCBI Taxonomy" id="2202254"/>
    <lineage>
        <taxon>Bacteria</taxon>
        <taxon>Thermotogati</taxon>
        <taxon>Deinococcota</taxon>
        <taxon>Deinococci</taxon>
        <taxon>Deinococcales</taxon>
        <taxon>Deinococcaceae</taxon>
        <taxon>Deinococcus</taxon>
    </lineage>
</organism>
<evidence type="ECO:0000313" key="3">
    <source>
        <dbReference type="Proteomes" id="UP000245368"/>
    </source>
</evidence>
<dbReference type="PANTHER" id="PTHR12526">
    <property type="entry name" value="GLYCOSYLTRANSFERASE"/>
    <property type="match status" value="1"/>
</dbReference>
<gene>
    <name evidence="2" type="ORF">DKM44_11265</name>
</gene>
<dbReference type="AlphaFoldDB" id="A0A2Z3JEW5"/>
<evidence type="ECO:0000313" key="2">
    <source>
        <dbReference type="EMBL" id="AWN23737.1"/>
    </source>
</evidence>
<dbReference type="KEGG" id="dez:DKM44_11265"/>
<dbReference type="Gene3D" id="3.40.50.2000">
    <property type="entry name" value="Glycogen Phosphorylase B"/>
    <property type="match status" value="1"/>
</dbReference>
<evidence type="ECO:0000259" key="1">
    <source>
        <dbReference type="Pfam" id="PF00534"/>
    </source>
</evidence>
<dbReference type="PANTHER" id="PTHR12526:SF630">
    <property type="entry name" value="GLYCOSYLTRANSFERASE"/>
    <property type="match status" value="1"/>
</dbReference>
<accession>A0A2Z3JEW5</accession>
<feature type="domain" description="Glycosyl transferase family 1" evidence="1">
    <location>
        <begin position="13"/>
        <end position="123"/>
    </location>
</feature>
<dbReference type="InterPro" id="IPR001296">
    <property type="entry name" value="Glyco_trans_1"/>
</dbReference>
<dbReference type="SUPFAM" id="SSF53756">
    <property type="entry name" value="UDP-Glycosyltransferase/glycogen phosphorylase"/>
    <property type="match status" value="1"/>
</dbReference>